<accession>A0A6J6YQ92</accession>
<dbReference type="SUPFAM" id="SSF103473">
    <property type="entry name" value="MFS general substrate transporter"/>
    <property type="match status" value="1"/>
</dbReference>
<proteinExistence type="predicted"/>
<reference evidence="9" key="1">
    <citation type="submission" date="2020-05" db="EMBL/GenBank/DDBJ databases">
        <authorList>
            <person name="Chiriac C."/>
            <person name="Salcher M."/>
            <person name="Ghai R."/>
            <person name="Kavagutti S V."/>
        </authorList>
    </citation>
    <scope>NUCLEOTIDE SEQUENCE</scope>
</reference>
<keyword evidence="5 7" id="KW-1133">Transmembrane helix</keyword>
<keyword evidence="3" id="KW-1003">Cell membrane</keyword>
<protein>
    <submittedName>
        <fullName evidence="9">Unannotated protein</fullName>
    </submittedName>
</protein>
<feature type="transmembrane region" description="Helical" evidence="7">
    <location>
        <begin position="106"/>
        <end position="124"/>
    </location>
</feature>
<dbReference type="EMBL" id="CAFAAP010000181">
    <property type="protein sequence ID" value="CAB4811349.1"/>
    <property type="molecule type" value="Genomic_DNA"/>
</dbReference>
<name>A0A6J6YQ92_9ZZZZ</name>
<feature type="transmembrane region" description="Helical" evidence="7">
    <location>
        <begin position="346"/>
        <end position="366"/>
    </location>
</feature>
<organism evidence="9">
    <name type="scientific">freshwater metagenome</name>
    <dbReference type="NCBI Taxonomy" id="449393"/>
    <lineage>
        <taxon>unclassified sequences</taxon>
        <taxon>metagenomes</taxon>
        <taxon>ecological metagenomes</taxon>
    </lineage>
</organism>
<sequence length="397" mass="42201">MSDNRSGIFRSLKYFNAKIFFTSLLVSNIGSWLQLTASSLLLYRLTGNAANLGYNVAFQFLPMLFFGTWCGALADRHNRRRIAIITQSALACQAFLLGVLDLAGLVNVPIVYALSLLLGVIGAFDNPARRGLVTELVPPVDLPNAMSLNTAVMTGSRVFGAAIATLLIGPLGTGWLFILNGVSYAAMIYGISGLRKSEMYPPMQRPAGGSPVRDVFKYVAGNRRLATMFSVYLIVSTFAFNYGVALPKLADVRWGDARAFGWIMATTGIGNLAGALLTARLKIVSMRWFVSNIALLGMSGIGLAFAPNLLVAFLWSVPLGLGGAAMIASGNAISQQESPPDMRGRLLALTAVAFLGSTPIGGPITGLIADHISPEWSLAYGGVITLICAAVTALAWR</sequence>
<evidence type="ECO:0000256" key="4">
    <source>
        <dbReference type="ARBA" id="ARBA00022692"/>
    </source>
</evidence>
<feature type="transmembrane region" description="Helical" evidence="7">
    <location>
        <begin position="289"/>
        <end position="306"/>
    </location>
</feature>
<keyword evidence="6 7" id="KW-0472">Membrane</keyword>
<keyword evidence="4 7" id="KW-0812">Transmembrane</keyword>
<evidence type="ECO:0000256" key="7">
    <source>
        <dbReference type="SAM" id="Phobius"/>
    </source>
</evidence>
<feature type="domain" description="Major facilitator superfamily (MFS) profile" evidence="8">
    <location>
        <begin position="216"/>
        <end position="397"/>
    </location>
</feature>
<evidence type="ECO:0000259" key="8">
    <source>
        <dbReference type="PROSITE" id="PS50850"/>
    </source>
</evidence>
<comment type="subcellular location">
    <subcellularLocation>
        <location evidence="1">Cell membrane</location>
        <topology evidence="1">Multi-pass membrane protein</topology>
    </subcellularLocation>
</comment>
<dbReference type="InterPro" id="IPR010290">
    <property type="entry name" value="TM_effector"/>
</dbReference>
<dbReference type="InterPro" id="IPR020846">
    <property type="entry name" value="MFS_dom"/>
</dbReference>
<dbReference type="InterPro" id="IPR036259">
    <property type="entry name" value="MFS_trans_sf"/>
</dbReference>
<dbReference type="GO" id="GO:0022857">
    <property type="term" value="F:transmembrane transporter activity"/>
    <property type="evidence" value="ECO:0007669"/>
    <property type="project" value="InterPro"/>
</dbReference>
<evidence type="ECO:0000313" key="9">
    <source>
        <dbReference type="EMBL" id="CAB4811349.1"/>
    </source>
</evidence>
<dbReference type="AlphaFoldDB" id="A0A6J6YQ92"/>
<dbReference type="PROSITE" id="PS50850">
    <property type="entry name" value="MFS"/>
    <property type="match status" value="1"/>
</dbReference>
<feature type="transmembrane region" description="Helical" evidence="7">
    <location>
        <begin position="145"/>
        <end position="168"/>
    </location>
</feature>
<dbReference type="GO" id="GO:0005886">
    <property type="term" value="C:plasma membrane"/>
    <property type="evidence" value="ECO:0007669"/>
    <property type="project" value="UniProtKB-SubCell"/>
</dbReference>
<evidence type="ECO:0000256" key="1">
    <source>
        <dbReference type="ARBA" id="ARBA00004651"/>
    </source>
</evidence>
<evidence type="ECO:0000256" key="5">
    <source>
        <dbReference type="ARBA" id="ARBA00022989"/>
    </source>
</evidence>
<dbReference type="PANTHER" id="PTHR23513">
    <property type="entry name" value="INTEGRAL MEMBRANE EFFLUX PROTEIN-RELATED"/>
    <property type="match status" value="1"/>
</dbReference>
<keyword evidence="2" id="KW-0813">Transport</keyword>
<evidence type="ECO:0000256" key="3">
    <source>
        <dbReference type="ARBA" id="ARBA00022475"/>
    </source>
</evidence>
<evidence type="ECO:0000256" key="2">
    <source>
        <dbReference type="ARBA" id="ARBA00022448"/>
    </source>
</evidence>
<feature type="transmembrane region" description="Helical" evidence="7">
    <location>
        <begin position="378"/>
        <end position="396"/>
    </location>
</feature>
<gene>
    <name evidence="9" type="ORF">UFOPK3026_01133</name>
</gene>
<feature type="transmembrane region" description="Helical" evidence="7">
    <location>
        <begin position="56"/>
        <end position="74"/>
    </location>
</feature>
<dbReference type="Gene3D" id="1.20.1250.20">
    <property type="entry name" value="MFS general substrate transporter like domains"/>
    <property type="match status" value="1"/>
</dbReference>
<dbReference type="PANTHER" id="PTHR23513:SF11">
    <property type="entry name" value="STAPHYLOFERRIN A TRANSPORTER"/>
    <property type="match status" value="1"/>
</dbReference>
<dbReference type="CDD" id="cd06173">
    <property type="entry name" value="MFS_MefA_like"/>
    <property type="match status" value="1"/>
</dbReference>
<dbReference type="Pfam" id="PF05977">
    <property type="entry name" value="MFS_3"/>
    <property type="match status" value="1"/>
</dbReference>
<evidence type="ECO:0000256" key="6">
    <source>
        <dbReference type="ARBA" id="ARBA00023136"/>
    </source>
</evidence>
<feature type="transmembrane region" description="Helical" evidence="7">
    <location>
        <begin position="20"/>
        <end position="44"/>
    </location>
</feature>
<feature type="transmembrane region" description="Helical" evidence="7">
    <location>
        <begin position="312"/>
        <end position="334"/>
    </location>
</feature>
<feature type="transmembrane region" description="Helical" evidence="7">
    <location>
        <begin position="225"/>
        <end position="247"/>
    </location>
</feature>
<feature type="transmembrane region" description="Helical" evidence="7">
    <location>
        <begin position="259"/>
        <end position="277"/>
    </location>
</feature>